<evidence type="ECO:0000313" key="1">
    <source>
        <dbReference type="EMBL" id="CAH2355313.1"/>
    </source>
</evidence>
<proteinExistence type="predicted"/>
<evidence type="ECO:0000313" key="2">
    <source>
        <dbReference type="Proteomes" id="UP000837801"/>
    </source>
</evidence>
<gene>
    <name evidence="1" type="ORF">CLIB1423_24S00870</name>
</gene>
<reference evidence="1" key="1">
    <citation type="submission" date="2022-03" db="EMBL/GenBank/DDBJ databases">
        <authorList>
            <person name="Legras J.-L."/>
            <person name="Devillers H."/>
            <person name="Grondin C."/>
        </authorList>
    </citation>
    <scope>NUCLEOTIDE SEQUENCE</scope>
    <source>
        <strain evidence="1">CLIB 1423</strain>
    </source>
</reference>
<sequence length="121" mass="13951">MISSNTRDILLLLQLIHSKGLIDPKSVNKNEKKLAGIGKDWLNHKSTQLSIIQGDLHAMKAAPTPDQIVKTYQELLEQNSECRNTTDLANKYYYARIIEVEEKIKENKDEFRKELEVNKVN</sequence>
<dbReference type="OrthoDB" id="4081634at2759"/>
<dbReference type="EMBL" id="CAKXYY010000024">
    <property type="protein sequence ID" value="CAH2355313.1"/>
    <property type="molecule type" value="Genomic_DNA"/>
</dbReference>
<accession>A0A9P0QUM1</accession>
<name>A0A9P0QUM1_9ASCO</name>
<keyword evidence="2" id="KW-1185">Reference proteome</keyword>
<comment type="caution">
    <text evidence="1">The sequence shown here is derived from an EMBL/GenBank/DDBJ whole genome shotgun (WGS) entry which is preliminary data.</text>
</comment>
<organism evidence="1 2">
    <name type="scientific">[Candida] railenensis</name>
    <dbReference type="NCBI Taxonomy" id="45579"/>
    <lineage>
        <taxon>Eukaryota</taxon>
        <taxon>Fungi</taxon>
        <taxon>Dikarya</taxon>
        <taxon>Ascomycota</taxon>
        <taxon>Saccharomycotina</taxon>
        <taxon>Pichiomycetes</taxon>
        <taxon>Debaryomycetaceae</taxon>
        <taxon>Kurtzmaniella</taxon>
    </lineage>
</organism>
<protein>
    <submittedName>
        <fullName evidence="1">Uncharacterized protein</fullName>
    </submittedName>
</protein>
<dbReference type="AlphaFoldDB" id="A0A9P0QUM1"/>
<dbReference type="Proteomes" id="UP000837801">
    <property type="component" value="Unassembled WGS sequence"/>
</dbReference>